<evidence type="ECO:0000313" key="2">
    <source>
        <dbReference type="EMBL" id="KPU44908.1"/>
    </source>
</evidence>
<keyword evidence="1" id="KW-1133">Transmembrane helix</keyword>
<proteinExistence type="predicted"/>
<dbReference type="STRING" id="36849.OXPF_13860"/>
<evidence type="ECO:0000256" key="1">
    <source>
        <dbReference type="SAM" id="Phobius"/>
    </source>
</evidence>
<name>A0A0P8WQT6_9CLOT</name>
<keyword evidence="3" id="KW-1185">Reference proteome</keyword>
<accession>A0A0P8WQT6</accession>
<keyword evidence="1" id="KW-0812">Transmembrane</keyword>
<organism evidence="2 3">
    <name type="scientific">Oxobacter pfennigii</name>
    <dbReference type="NCBI Taxonomy" id="36849"/>
    <lineage>
        <taxon>Bacteria</taxon>
        <taxon>Bacillati</taxon>
        <taxon>Bacillota</taxon>
        <taxon>Clostridia</taxon>
        <taxon>Eubacteriales</taxon>
        <taxon>Clostridiaceae</taxon>
        <taxon>Oxobacter</taxon>
    </lineage>
</organism>
<dbReference type="PANTHER" id="PTHR31446:SF29">
    <property type="entry name" value="ACID PHOSPHATASE_VANADIUM-DEPENDENT HALOPEROXIDASE-RELATED PROTEIN"/>
    <property type="match status" value="1"/>
</dbReference>
<dbReference type="EMBL" id="LKET01000028">
    <property type="protein sequence ID" value="KPU44908.1"/>
    <property type="molecule type" value="Genomic_DNA"/>
</dbReference>
<dbReference type="Proteomes" id="UP000050326">
    <property type="component" value="Unassembled WGS sequence"/>
</dbReference>
<reference evidence="2 3" key="1">
    <citation type="submission" date="2015-09" db="EMBL/GenBank/DDBJ databases">
        <title>Genome sequence of Oxobacter pfennigii DSM 3222.</title>
        <authorList>
            <person name="Poehlein A."/>
            <person name="Bengelsdorf F.R."/>
            <person name="Schiel-Bengelsdorf B."/>
            <person name="Duerre P."/>
            <person name="Daniel R."/>
        </authorList>
    </citation>
    <scope>NUCLEOTIDE SEQUENCE [LARGE SCALE GENOMIC DNA]</scope>
    <source>
        <strain evidence="2 3">DSM 3222</strain>
    </source>
</reference>
<dbReference type="AlphaFoldDB" id="A0A0P8WQT6"/>
<protein>
    <submittedName>
        <fullName evidence="2">Divergent PAP2 family protein</fullName>
    </submittedName>
</protein>
<gene>
    <name evidence="2" type="ORF">OXPF_13860</name>
</gene>
<dbReference type="PANTHER" id="PTHR31446">
    <property type="entry name" value="ACID PHOSPHATASE/VANADIUM-DEPENDENT HALOPEROXIDASE-RELATED PROTEIN"/>
    <property type="match status" value="1"/>
</dbReference>
<keyword evidence="1" id="KW-0472">Membrane</keyword>
<dbReference type="InterPro" id="IPR003832">
    <property type="entry name" value="DUF212"/>
</dbReference>
<dbReference type="RefSeq" id="WP_054874460.1">
    <property type="nucleotide sequence ID" value="NZ_LKET01000028.1"/>
</dbReference>
<feature type="transmembrane region" description="Helical" evidence="1">
    <location>
        <begin position="12"/>
        <end position="33"/>
    </location>
</feature>
<dbReference type="Pfam" id="PF02681">
    <property type="entry name" value="DUF212"/>
    <property type="match status" value="1"/>
</dbReference>
<evidence type="ECO:0000313" key="3">
    <source>
        <dbReference type="Proteomes" id="UP000050326"/>
    </source>
</evidence>
<sequence length="146" mass="15390">MATLGKILSNKILLTSIAGWSVAQILKVLFVYASCKKIDFTRLVGSGGMPSSHSAFVVALTVSVGKVCGFDSSDFAISAVISFVVMYDAAGVRRAAGKQARVLNTIINDKLLAGKFPEEELKELLGHTPIEVIAGAFVGLFTAVLL</sequence>
<dbReference type="OrthoDB" id="9792681at2"/>
<comment type="caution">
    <text evidence="2">The sequence shown here is derived from an EMBL/GenBank/DDBJ whole genome shotgun (WGS) entry which is preliminary data.</text>
</comment>